<dbReference type="RefSeq" id="WP_186770980.1">
    <property type="nucleotide sequence ID" value="NZ_JACOMF010000013.1"/>
</dbReference>
<name>A0A9X0UDA6_9PROT</name>
<gene>
    <name evidence="1" type="ORF">H7965_12855</name>
</gene>
<evidence type="ECO:0000313" key="2">
    <source>
        <dbReference type="Proteomes" id="UP000600101"/>
    </source>
</evidence>
<accession>A0A9X0UDA6</accession>
<dbReference type="Proteomes" id="UP000600101">
    <property type="component" value="Unassembled WGS sequence"/>
</dbReference>
<dbReference type="EMBL" id="JACOMF010000013">
    <property type="protein sequence ID" value="MBC4016209.1"/>
    <property type="molecule type" value="Genomic_DNA"/>
</dbReference>
<keyword evidence="2" id="KW-1185">Reference proteome</keyword>
<comment type="caution">
    <text evidence="1">The sequence shown here is derived from an EMBL/GenBank/DDBJ whole genome shotgun (WGS) entry which is preliminary data.</text>
</comment>
<sequence>MLLTRRLLARLAALLPLTGCDDGWQPEPPVRLPPGLPEGATEPRRWALAGAAGHFLDRPATLRGQPAEAAWAAALVEYLATAFQDGREVDGRHLTRLLREGRTTLRAALRIPPEAPPQAVAEALFAAAAAGRRDDAAAALAPFGATLAGFDPESAALAPLRRALRAARDALEAQIFPR</sequence>
<evidence type="ECO:0000313" key="1">
    <source>
        <dbReference type="EMBL" id="MBC4016209.1"/>
    </source>
</evidence>
<organism evidence="1 2">
    <name type="scientific">Siccirubricoccus deserti</name>
    <dbReference type="NCBI Taxonomy" id="2013562"/>
    <lineage>
        <taxon>Bacteria</taxon>
        <taxon>Pseudomonadati</taxon>
        <taxon>Pseudomonadota</taxon>
        <taxon>Alphaproteobacteria</taxon>
        <taxon>Acetobacterales</taxon>
        <taxon>Roseomonadaceae</taxon>
        <taxon>Siccirubricoccus</taxon>
    </lineage>
</organism>
<dbReference type="AlphaFoldDB" id="A0A9X0UDA6"/>
<proteinExistence type="predicted"/>
<protein>
    <submittedName>
        <fullName evidence="1">Uncharacterized protein</fullName>
    </submittedName>
</protein>
<reference evidence="1" key="1">
    <citation type="submission" date="2020-08" db="EMBL/GenBank/DDBJ databases">
        <authorList>
            <person name="Hu Y."/>
            <person name="Nguyen S.V."/>
            <person name="Li F."/>
            <person name="Fanning S."/>
        </authorList>
    </citation>
    <scope>NUCLEOTIDE SEQUENCE</scope>
    <source>
        <strain evidence="1">SYSU D8009</strain>
    </source>
</reference>